<feature type="signal peptide" evidence="1">
    <location>
        <begin position="1"/>
        <end position="25"/>
    </location>
</feature>
<feature type="chain" id="PRO_5047178686" evidence="1">
    <location>
        <begin position="26"/>
        <end position="186"/>
    </location>
</feature>
<dbReference type="RefSeq" id="WP_307346908.1">
    <property type="nucleotide sequence ID" value="NZ_JAUSVS010000001.1"/>
</dbReference>
<comment type="caution">
    <text evidence="2">The sequence shown here is derived from an EMBL/GenBank/DDBJ whole genome shotgun (WGS) entry which is preliminary data.</text>
</comment>
<reference evidence="2 3" key="1">
    <citation type="submission" date="2023-07" db="EMBL/GenBank/DDBJ databases">
        <title>Genomic Encyclopedia of Type Strains, Phase IV (KMG-IV): sequencing the most valuable type-strain genomes for metagenomic binning, comparative biology and taxonomic classification.</title>
        <authorList>
            <person name="Goeker M."/>
        </authorList>
    </citation>
    <scope>NUCLEOTIDE SEQUENCE [LARGE SCALE GENOMIC DNA]</scope>
    <source>
        <strain evidence="2 3">DSM 18695</strain>
    </source>
</reference>
<dbReference type="Proteomes" id="UP001228905">
    <property type="component" value="Unassembled WGS sequence"/>
</dbReference>
<organism evidence="2 3">
    <name type="scientific">Caulobacter ginsengisoli</name>
    <dbReference type="NCBI Taxonomy" id="400775"/>
    <lineage>
        <taxon>Bacteria</taxon>
        <taxon>Pseudomonadati</taxon>
        <taxon>Pseudomonadota</taxon>
        <taxon>Alphaproteobacteria</taxon>
        <taxon>Caulobacterales</taxon>
        <taxon>Caulobacteraceae</taxon>
        <taxon>Caulobacter</taxon>
    </lineage>
</organism>
<dbReference type="PROSITE" id="PS51257">
    <property type="entry name" value="PROKAR_LIPOPROTEIN"/>
    <property type="match status" value="1"/>
</dbReference>
<dbReference type="EMBL" id="JAUSVS010000001">
    <property type="protein sequence ID" value="MDQ0463296.1"/>
    <property type="molecule type" value="Genomic_DNA"/>
</dbReference>
<proteinExistence type="predicted"/>
<keyword evidence="1" id="KW-0732">Signal</keyword>
<evidence type="ECO:0000313" key="2">
    <source>
        <dbReference type="EMBL" id="MDQ0463296.1"/>
    </source>
</evidence>
<accession>A0ABU0IMQ8</accession>
<name>A0ABU0IMQ8_9CAUL</name>
<evidence type="ECO:0000313" key="3">
    <source>
        <dbReference type="Proteomes" id="UP001228905"/>
    </source>
</evidence>
<keyword evidence="3" id="KW-1185">Reference proteome</keyword>
<sequence length="186" mass="19721">MRWIIGAAACAVLGLVGCNASSALSDDTKAFTAGVAAFKAGDRTALDTAMTTLKVRSDDPAPCSPEAFAAARRSAFRQILEPLDRSAILSMPEEARFVFLSGAIGRGVEDAASPAQACKDQKDVGLLAVQDTVERVAALKAVIETTKSWHEALAARHGKQLDARLMAAARMLAANHFDVGYLQLRY</sequence>
<evidence type="ECO:0000256" key="1">
    <source>
        <dbReference type="SAM" id="SignalP"/>
    </source>
</evidence>
<gene>
    <name evidence="2" type="ORF">QO010_001044</name>
</gene>
<protein>
    <submittedName>
        <fullName evidence="2">Uncharacterized small protein (DUF1192 family)</fullName>
    </submittedName>
</protein>